<accession>A0A1B4V6I3</accession>
<organism evidence="2 3">
    <name type="scientific">Sulfurifustis variabilis</name>
    <dbReference type="NCBI Taxonomy" id="1675686"/>
    <lineage>
        <taxon>Bacteria</taxon>
        <taxon>Pseudomonadati</taxon>
        <taxon>Pseudomonadota</taxon>
        <taxon>Gammaproteobacteria</taxon>
        <taxon>Acidiferrobacterales</taxon>
        <taxon>Acidiferrobacteraceae</taxon>
        <taxon>Sulfurifustis</taxon>
    </lineage>
</organism>
<evidence type="ECO:0000313" key="2">
    <source>
        <dbReference type="EMBL" id="BAU49163.1"/>
    </source>
</evidence>
<evidence type="ECO:0000313" key="3">
    <source>
        <dbReference type="Proteomes" id="UP000218899"/>
    </source>
</evidence>
<keyword evidence="3" id="KW-1185">Reference proteome</keyword>
<dbReference type="InterPro" id="IPR051162">
    <property type="entry name" value="T4SS_component"/>
</dbReference>
<dbReference type="SUPFAM" id="SSF52540">
    <property type="entry name" value="P-loop containing nucleoside triphosphate hydrolases"/>
    <property type="match status" value="1"/>
</dbReference>
<dbReference type="EMBL" id="AP014936">
    <property type="protein sequence ID" value="BAU49163.1"/>
    <property type="molecule type" value="Genomic_DNA"/>
</dbReference>
<dbReference type="Proteomes" id="UP000218899">
    <property type="component" value="Chromosome"/>
</dbReference>
<sequence>MTEFNLTRIDRLRYRPTKEAEEFLGDLRSTLIPGDKATVAKLAIGRSLSEQLNTGDIRLPQDAEMGNAIEGTHLFGDDADIWSCLIAIASEAPPADAASFRSLVEGHWHRGAMLLKQDYEDVKKADVDFVVRLAGMVPTGTRTSGSIDTFKEKEGALSIRFGSESIDPDSGEQLSYTVNRPGVSPHLAILGKTRSGKTRTGLDIARQVIVTADLPLLLIDPKGEFVKDGALVRKSEWGDRTLEAFFPGIRALDVPKVPVPLDFLWSSPTAEEQQLAQLAIGFQDSFQKCIRAKGDIKLDLLRQAVLALLEGRRALESRGGQRRPITLDDVLQALTDVAEQSRQSIGSIGAKLNAITSLNMMRPTMSPAEFFSKRWVISFGSASDEPKRLAIFLILDALNSFFMSLPDSGVDKAGNRLLRHLLIVDEAVEILRYRHGALSSLVRKSASKGGIVMLLSQSADDFDQEEDDFLEQMGTVGVFSLSSSSVKTLDGAFGRRMRIEDFSDRALPPGIALVKFPGQNARKILSWK</sequence>
<dbReference type="Pfam" id="PF01935">
    <property type="entry name" value="DUF87"/>
    <property type="match status" value="1"/>
</dbReference>
<gene>
    <name evidence="2" type="ORF">SVA_2615</name>
</gene>
<dbReference type="KEGG" id="sva:SVA_2615"/>
<dbReference type="AlphaFoldDB" id="A0A1B4V6I3"/>
<dbReference type="Gene3D" id="3.40.50.300">
    <property type="entry name" value="P-loop containing nucleotide triphosphate hydrolases"/>
    <property type="match status" value="2"/>
</dbReference>
<proteinExistence type="predicted"/>
<dbReference type="InterPro" id="IPR027417">
    <property type="entry name" value="P-loop_NTPase"/>
</dbReference>
<dbReference type="PANTHER" id="PTHR30121">
    <property type="entry name" value="UNCHARACTERIZED PROTEIN YJGR-RELATED"/>
    <property type="match status" value="1"/>
</dbReference>
<dbReference type="RefSeq" id="WP_148665470.1">
    <property type="nucleotide sequence ID" value="NZ_AP014936.1"/>
</dbReference>
<dbReference type="InterPro" id="IPR002789">
    <property type="entry name" value="HerA_central"/>
</dbReference>
<name>A0A1B4V6I3_9GAMM</name>
<reference evidence="2 3" key="1">
    <citation type="submission" date="2015-08" db="EMBL/GenBank/DDBJ databases">
        <title>Complete genome sequence of Sulfurifustis variabilis.</title>
        <authorList>
            <person name="Miura A."/>
            <person name="Kojima H."/>
            <person name="Fukui M."/>
        </authorList>
    </citation>
    <scope>NUCLEOTIDE SEQUENCE [LARGE SCALE GENOMIC DNA]</scope>
    <source>
        <strain evidence="3">skN76</strain>
    </source>
</reference>
<protein>
    <submittedName>
        <fullName evidence="2">DNA sulfur modification protein DndE</fullName>
    </submittedName>
</protein>
<feature type="domain" description="Helicase HerA central" evidence="1">
    <location>
        <begin position="183"/>
        <end position="229"/>
    </location>
</feature>
<dbReference type="OrthoDB" id="9182348at2"/>
<dbReference type="PANTHER" id="PTHR30121:SF6">
    <property type="entry name" value="SLR6007 PROTEIN"/>
    <property type="match status" value="1"/>
</dbReference>
<evidence type="ECO:0000259" key="1">
    <source>
        <dbReference type="Pfam" id="PF01935"/>
    </source>
</evidence>